<protein>
    <submittedName>
        <fullName evidence="3">Heterogeneous nuclear ribonucleoprotein A1</fullName>
    </submittedName>
</protein>
<dbReference type="AlphaFoldDB" id="L9L3Q2"/>
<evidence type="ECO:0000256" key="2">
    <source>
        <dbReference type="SAM" id="Phobius"/>
    </source>
</evidence>
<keyword evidence="2" id="KW-0812">Transmembrane</keyword>
<reference evidence="4" key="1">
    <citation type="submission" date="2012-07" db="EMBL/GenBank/DDBJ databases">
        <title>Genome of the Chinese tree shrew, a rising model animal genetically related to primates.</title>
        <authorList>
            <person name="Zhang G."/>
            <person name="Fan Y."/>
            <person name="Yao Y."/>
            <person name="Huang Z."/>
        </authorList>
    </citation>
    <scope>NUCLEOTIDE SEQUENCE [LARGE SCALE GENOMIC DNA]</scope>
</reference>
<sequence length="184" mass="19667">MDGSPEARRLKRSKWFWKRVVVVEVVLVVLTFGCGANLSGCDSFGGSYHDGGCSGSKDSYNGFGNDGSNFGGDGSHDDFVNYNNQSSSSGPTNGGNFGDRSSDHYGSGGQYFAKRRNQGGYGVPAAAVAMAVAELTARKQNFAGEESQRIGKHSYNRFMNSAKDSAGGASLLQRKHVLDNTRVW</sequence>
<feature type="region of interest" description="Disordered" evidence="1">
    <location>
        <begin position="74"/>
        <end position="100"/>
    </location>
</feature>
<dbReference type="eggNOG" id="KOG4205">
    <property type="taxonomic scope" value="Eukaryota"/>
</dbReference>
<dbReference type="GO" id="GO:1990904">
    <property type="term" value="C:ribonucleoprotein complex"/>
    <property type="evidence" value="ECO:0007669"/>
    <property type="project" value="UniProtKB-KW"/>
</dbReference>
<evidence type="ECO:0000313" key="4">
    <source>
        <dbReference type="Proteomes" id="UP000011518"/>
    </source>
</evidence>
<keyword evidence="2" id="KW-1133">Transmembrane helix</keyword>
<dbReference type="Proteomes" id="UP000011518">
    <property type="component" value="Unassembled WGS sequence"/>
</dbReference>
<keyword evidence="4" id="KW-1185">Reference proteome</keyword>
<evidence type="ECO:0000256" key="1">
    <source>
        <dbReference type="SAM" id="MobiDB-lite"/>
    </source>
</evidence>
<evidence type="ECO:0000313" key="3">
    <source>
        <dbReference type="EMBL" id="ELW69389.1"/>
    </source>
</evidence>
<dbReference type="InParanoid" id="L9L3Q2"/>
<feature type="compositionally biased region" description="Polar residues" evidence="1">
    <location>
        <begin position="81"/>
        <end position="91"/>
    </location>
</feature>
<keyword evidence="3" id="KW-0687">Ribonucleoprotein</keyword>
<proteinExistence type="predicted"/>
<keyword evidence="2" id="KW-0472">Membrane</keyword>
<accession>L9L3Q2</accession>
<name>L9L3Q2_TUPCH</name>
<gene>
    <name evidence="3" type="ORF">TREES_T100002709</name>
</gene>
<dbReference type="STRING" id="246437.L9L3Q2"/>
<reference evidence="4" key="2">
    <citation type="journal article" date="2013" name="Nat. Commun.">
        <title>Genome of the Chinese tree shrew.</title>
        <authorList>
            <person name="Fan Y."/>
            <person name="Huang Z.Y."/>
            <person name="Cao C.C."/>
            <person name="Chen C.S."/>
            <person name="Chen Y.X."/>
            <person name="Fan D.D."/>
            <person name="He J."/>
            <person name="Hou H.L."/>
            <person name="Hu L."/>
            <person name="Hu X.T."/>
            <person name="Jiang X.T."/>
            <person name="Lai R."/>
            <person name="Lang Y.S."/>
            <person name="Liang B."/>
            <person name="Liao S.G."/>
            <person name="Mu D."/>
            <person name="Ma Y.Y."/>
            <person name="Niu Y.Y."/>
            <person name="Sun X.Q."/>
            <person name="Xia J.Q."/>
            <person name="Xiao J."/>
            <person name="Xiong Z.Q."/>
            <person name="Xu L."/>
            <person name="Yang L."/>
            <person name="Zhang Y."/>
            <person name="Zhao W."/>
            <person name="Zhao X.D."/>
            <person name="Zheng Y.T."/>
            <person name="Zhou J.M."/>
            <person name="Zhu Y.B."/>
            <person name="Zhang G.J."/>
            <person name="Wang J."/>
            <person name="Yao Y.G."/>
        </authorList>
    </citation>
    <scope>NUCLEOTIDE SEQUENCE [LARGE SCALE GENOMIC DNA]</scope>
</reference>
<dbReference type="EMBL" id="KB320532">
    <property type="protein sequence ID" value="ELW69389.1"/>
    <property type="molecule type" value="Genomic_DNA"/>
</dbReference>
<organism evidence="3 4">
    <name type="scientific">Tupaia chinensis</name>
    <name type="common">Chinese tree shrew</name>
    <name type="synonym">Tupaia belangeri chinensis</name>
    <dbReference type="NCBI Taxonomy" id="246437"/>
    <lineage>
        <taxon>Eukaryota</taxon>
        <taxon>Metazoa</taxon>
        <taxon>Chordata</taxon>
        <taxon>Craniata</taxon>
        <taxon>Vertebrata</taxon>
        <taxon>Euteleostomi</taxon>
        <taxon>Mammalia</taxon>
        <taxon>Eutheria</taxon>
        <taxon>Euarchontoglires</taxon>
        <taxon>Scandentia</taxon>
        <taxon>Tupaiidae</taxon>
        <taxon>Tupaia</taxon>
    </lineage>
</organism>
<feature type="transmembrane region" description="Helical" evidence="2">
    <location>
        <begin position="20"/>
        <end position="38"/>
    </location>
</feature>